<organism evidence="1">
    <name type="scientific">Daphnia magna</name>
    <dbReference type="NCBI Taxonomy" id="35525"/>
    <lineage>
        <taxon>Eukaryota</taxon>
        <taxon>Metazoa</taxon>
        <taxon>Ecdysozoa</taxon>
        <taxon>Arthropoda</taxon>
        <taxon>Crustacea</taxon>
        <taxon>Branchiopoda</taxon>
        <taxon>Diplostraca</taxon>
        <taxon>Cladocera</taxon>
        <taxon>Anomopoda</taxon>
        <taxon>Daphniidae</taxon>
        <taxon>Daphnia</taxon>
    </lineage>
</organism>
<evidence type="ECO:0000313" key="1">
    <source>
        <dbReference type="EMBL" id="JAN82542.1"/>
    </source>
</evidence>
<reference evidence="1" key="1">
    <citation type="submission" date="2015-10" db="EMBL/GenBank/DDBJ databases">
        <title>EvidentialGene: Evidence-directed Construction of Complete mRNA Transcriptomes without Genomes.</title>
        <authorList>
            <person name="Gilbert D.G."/>
        </authorList>
    </citation>
    <scope>NUCLEOTIDE SEQUENCE</scope>
</reference>
<proteinExistence type="predicted"/>
<accession>A0A0P5XKF3</accession>
<dbReference type="AlphaFoldDB" id="A0A0P5XKF3"/>
<protein>
    <submittedName>
        <fullName evidence="1">Uncharacterized protein</fullName>
    </submittedName>
</protein>
<sequence length="54" mass="6249">MGLFIADTIFRLVCGQKKEYKYIHTQAVCVCYVNRDLLYTCAGEKSIWPLVLFS</sequence>
<dbReference type="EMBL" id="GDIQ01012195">
    <property type="protein sequence ID" value="JAN82542.1"/>
    <property type="molecule type" value="Transcribed_RNA"/>
</dbReference>
<name>A0A0P5XKF3_9CRUS</name>